<reference evidence="2 3" key="1">
    <citation type="submission" date="2023-07" db="EMBL/GenBank/DDBJ databases">
        <title>Genomic Encyclopedia of Type Strains, Phase IV (KMG-IV): sequencing the most valuable type-strain genomes for metagenomic binning, comparative biology and taxonomic classification.</title>
        <authorList>
            <person name="Goeker M."/>
        </authorList>
    </citation>
    <scope>NUCLEOTIDE SEQUENCE [LARGE SCALE GENOMIC DNA]</scope>
    <source>
        <strain evidence="2 3">DSM 4006</strain>
    </source>
</reference>
<evidence type="ECO:0000313" key="2">
    <source>
        <dbReference type="EMBL" id="MDQ0191229.1"/>
    </source>
</evidence>
<keyword evidence="3" id="KW-1185">Reference proteome</keyword>
<feature type="transmembrane region" description="Helical" evidence="1">
    <location>
        <begin position="6"/>
        <end position="24"/>
    </location>
</feature>
<dbReference type="Proteomes" id="UP001232973">
    <property type="component" value="Unassembled WGS sequence"/>
</dbReference>
<evidence type="ECO:0000313" key="3">
    <source>
        <dbReference type="Proteomes" id="UP001232973"/>
    </source>
</evidence>
<evidence type="ECO:0000256" key="1">
    <source>
        <dbReference type="SAM" id="Phobius"/>
    </source>
</evidence>
<proteinExistence type="predicted"/>
<sequence length="44" mass="4770">MLTNGLIGMAVAAIGLLFFLHICASETKENFDRALAKELNDTES</sequence>
<dbReference type="EMBL" id="JAUSTP010000035">
    <property type="protein sequence ID" value="MDQ0191229.1"/>
    <property type="molecule type" value="Genomic_DNA"/>
</dbReference>
<dbReference type="RefSeq" id="WP_274456272.1">
    <property type="nucleotide sequence ID" value="NZ_CP067097.1"/>
</dbReference>
<keyword evidence="1" id="KW-0472">Membrane</keyword>
<accession>A0ABT9XLN6</accession>
<protein>
    <submittedName>
        <fullName evidence="2">Uncharacterized protein</fullName>
    </submittedName>
</protein>
<gene>
    <name evidence="2" type="ORF">J2S03_003098</name>
</gene>
<name>A0ABT9XLN6_9BACL</name>
<organism evidence="2 3">
    <name type="scientific">Alicyclobacillus cycloheptanicus</name>
    <dbReference type="NCBI Taxonomy" id="1457"/>
    <lineage>
        <taxon>Bacteria</taxon>
        <taxon>Bacillati</taxon>
        <taxon>Bacillota</taxon>
        <taxon>Bacilli</taxon>
        <taxon>Bacillales</taxon>
        <taxon>Alicyclobacillaceae</taxon>
        <taxon>Alicyclobacillus</taxon>
    </lineage>
</organism>
<keyword evidence="1" id="KW-1133">Transmembrane helix</keyword>
<keyword evidence="1" id="KW-0812">Transmembrane</keyword>
<comment type="caution">
    <text evidence="2">The sequence shown here is derived from an EMBL/GenBank/DDBJ whole genome shotgun (WGS) entry which is preliminary data.</text>
</comment>